<organism evidence="11 12">
    <name type="scientific">Olea europaea subsp. europaea</name>
    <dbReference type="NCBI Taxonomy" id="158383"/>
    <lineage>
        <taxon>Eukaryota</taxon>
        <taxon>Viridiplantae</taxon>
        <taxon>Streptophyta</taxon>
        <taxon>Embryophyta</taxon>
        <taxon>Tracheophyta</taxon>
        <taxon>Spermatophyta</taxon>
        <taxon>Magnoliopsida</taxon>
        <taxon>eudicotyledons</taxon>
        <taxon>Gunneridae</taxon>
        <taxon>Pentapetalae</taxon>
        <taxon>asterids</taxon>
        <taxon>lamiids</taxon>
        <taxon>Lamiales</taxon>
        <taxon>Oleaceae</taxon>
        <taxon>Oleeae</taxon>
        <taxon>Olea</taxon>
    </lineage>
</organism>
<feature type="domain" description="Disease resistance protein winged helix" evidence="9">
    <location>
        <begin position="382"/>
        <end position="453"/>
    </location>
</feature>
<evidence type="ECO:0000256" key="3">
    <source>
        <dbReference type="ARBA" id="ARBA00022737"/>
    </source>
</evidence>
<dbReference type="EMBL" id="CACTIH010000145">
    <property type="protein sequence ID" value="CAA2955292.1"/>
    <property type="molecule type" value="Genomic_DNA"/>
</dbReference>
<dbReference type="Gene3D" id="1.10.8.430">
    <property type="entry name" value="Helical domain of apoptotic protease-activating factors"/>
    <property type="match status" value="1"/>
</dbReference>
<dbReference type="InterPro" id="IPR056789">
    <property type="entry name" value="LRR_R13L1-DRL21"/>
</dbReference>
<name>A0A8S0PP48_OLEEU</name>
<feature type="domain" description="Disease resistance N-terminal" evidence="8">
    <location>
        <begin position="1"/>
        <end position="54"/>
    </location>
</feature>
<evidence type="ECO:0000313" key="12">
    <source>
        <dbReference type="Proteomes" id="UP000594638"/>
    </source>
</evidence>
<evidence type="ECO:0000256" key="5">
    <source>
        <dbReference type="ARBA" id="ARBA00022821"/>
    </source>
</evidence>
<evidence type="ECO:0000259" key="10">
    <source>
        <dbReference type="Pfam" id="PF25019"/>
    </source>
</evidence>
<evidence type="ECO:0000259" key="8">
    <source>
        <dbReference type="Pfam" id="PF18052"/>
    </source>
</evidence>
<dbReference type="Pfam" id="PF25019">
    <property type="entry name" value="LRR_R13L1-DRL21"/>
    <property type="match status" value="1"/>
</dbReference>
<gene>
    <name evidence="11" type="ORF">OLEA9_A021202</name>
</gene>
<dbReference type="PANTHER" id="PTHR36766">
    <property type="entry name" value="PLANT BROAD-SPECTRUM MILDEW RESISTANCE PROTEIN RPW8"/>
    <property type="match status" value="1"/>
</dbReference>
<accession>A0A8S0PP48</accession>
<comment type="caution">
    <text evidence="11">The sequence shown here is derived from an EMBL/GenBank/DDBJ whole genome shotgun (WGS) entry which is preliminary data.</text>
</comment>
<dbReference type="Gene3D" id="1.10.10.10">
    <property type="entry name" value="Winged helix-like DNA-binding domain superfamily/Winged helix DNA-binding domain"/>
    <property type="match status" value="1"/>
</dbReference>
<evidence type="ECO:0000256" key="6">
    <source>
        <dbReference type="ARBA" id="ARBA00022840"/>
    </source>
</evidence>
<comment type="similarity">
    <text evidence="1">Belongs to the disease resistance NB-LRR family.</text>
</comment>
<dbReference type="AlphaFoldDB" id="A0A8S0PP48"/>
<dbReference type="FunFam" id="1.10.10.10:FF:000322">
    <property type="entry name" value="Probable disease resistance protein At1g63360"/>
    <property type="match status" value="1"/>
</dbReference>
<dbReference type="GO" id="GO:0005524">
    <property type="term" value="F:ATP binding"/>
    <property type="evidence" value="ECO:0007669"/>
    <property type="project" value="UniProtKB-KW"/>
</dbReference>
<dbReference type="SUPFAM" id="SSF52540">
    <property type="entry name" value="P-loop containing nucleoside triphosphate hydrolases"/>
    <property type="match status" value="1"/>
</dbReference>
<keyword evidence="4" id="KW-0547">Nucleotide-binding</keyword>
<dbReference type="InterPro" id="IPR042197">
    <property type="entry name" value="Apaf_helical"/>
</dbReference>
<keyword evidence="12" id="KW-1185">Reference proteome</keyword>
<evidence type="ECO:0000259" key="9">
    <source>
        <dbReference type="Pfam" id="PF23559"/>
    </source>
</evidence>
<dbReference type="Pfam" id="PF18052">
    <property type="entry name" value="Rx_N"/>
    <property type="match status" value="1"/>
</dbReference>
<dbReference type="Gene3D" id="3.80.10.10">
    <property type="entry name" value="Ribonuclease Inhibitor"/>
    <property type="match status" value="4"/>
</dbReference>
<dbReference type="InterPro" id="IPR041118">
    <property type="entry name" value="Rx_N"/>
</dbReference>
<dbReference type="SUPFAM" id="SSF52047">
    <property type="entry name" value="RNI-like"/>
    <property type="match status" value="1"/>
</dbReference>
<dbReference type="PANTHER" id="PTHR36766:SF70">
    <property type="entry name" value="DISEASE RESISTANCE PROTEIN RGA4"/>
    <property type="match status" value="1"/>
</dbReference>
<dbReference type="PRINTS" id="PR00364">
    <property type="entry name" value="DISEASERSIST"/>
</dbReference>
<dbReference type="OrthoDB" id="1896560at2759"/>
<dbReference type="GO" id="GO:0051707">
    <property type="term" value="P:response to other organism"/>
    <property type="evidence" value="ECO:0007669"/>
    <property type="project" value="UniProtKB-ARBA"/>
</dbReference>
<protein>
    <submittedName>
        <fullName evidence="11">Disease resistance RGA3</fullName>
    </submittedName>
</protein>
<dbReference type="GO" id="GO:0043531">
    <property type="term" value="F:ADP binding"/>
    <property type="evidence" value="ECO:0007669"/>
    <property type="project" value="InterPro"/>
</dbReference>
<dbReference type="Pfam" id="PF00931">
    <property type="entry name" value="NB-ARC"/>
    <property type="match status" value="1"/>
</dbReference>
<dbReference type="InterPro" id="IPR058922">
    <property type="entry name" value="WHD_DRP"/>
</dbReference>
<dbReference type="InterPro" id="IPR027417">
    <property type="entry name" value="P-loop_NTPase"/>
</dbReference>
<proteinExistence type="inferred from homology"/>
<dbReference type="GO" id="GO:0006952">
    <property type="term" value="P:defense response"/>
    <property type="evidence" value="ECO:0007669"/>
    <property type="project" value="UniProtKB-KW"/>
</dbReference>
<evidence type="ECO:0000256" key="2">
    <source>
        <dbReference type="ARBA" id="ARBA00022614"/>
    </source>
</evidence>
<dbReference type="Pfam" id="PF23559">
    <property type="entry name" value="WHD_DRP"/>
    <property type="match status" value="1"/>
</dbReference>
<dbReference type="Proteomes" id="UP000594638">
    <property type="component" value="Unassembled WGS sequence"/>
</dbReference>
<feature type="domain" description="NB-ARC" evidence="7">
    <location>
        <begin position="137"/>
        <end position="296"/>
    </location>
</feature>
<keyword evidence="3" id="KW-0677">Repeat</keyword>
<dbReference type="InterPro" id="IPR002182">
    <property type="entry name" value="NB-ARC"/>
</dbReference>
<evidence type="ECO:0000313" key="11">
    <source>
        <dbReference type="EMBL" id="CAA2955292.1"/>
    </source>
</evidence>
<sequence length="1135" mass="129760">MIKKVLEDAGKRQVTEEAVKLWLKNLQDVAYDADNVLDVINYENLHREIRSQKMPKVCLDFSFYRPLAFRWKIAHKIKEINVNFEGINKRANDLGLRKVADISLSLPLVMETDSITDDPIVVGRKDNEAEILKLITDTNDADISVLPIVGMGGLGKTTLARSVFNHQSTKSLFDERIWVCVSENFDVITLFKRILESLRESSPGASRQAVVDKLREKLGGKKYLLVLDDIWNENRQFWDDFKNTMAGVNPNKGNVIMVTTRHLEVASIVKAYRDPYNLKQLKDDECWSIIKARTFRDAEVPERFEQVGKEIACRCGGLPLAANMVGGTLQGKQVDDWDSVLAIGISNLDHEANQDSMMQILKISFDRLSSPLLKKCFAYCSIFAKDSEIEREDLIQLWMAEGFLPDNHDNNMENLGNSCFNILLRNSFFQEVVKDNYGNIEYCKMHDLVHDLACSVSNSESFDVEDSSADDIPKVRYRAKELLARETRAFTKEKASYLRTLFSSSSLPGEKLLWFKHLHILKLCDQDIEELPNSIRKLIHLRYLDASGNYRMKTLPDSICKLYNLQTLRIEEGFDFQRLPDRLCDLSNLRHLNFYSSKRDFQMPPKIGKLSRLQTLQFFNVGDKEGCLIEELGFLKNLTGKLKIRNLELVNGIEEAKKADLVGKPKIYELSFMWTIYNDENVLEDNNNDKNVLEGLQPHPSLKSIKIVGFRGTNFPSWTMRMEVFLDGNGWLKLDKLIEVNFTDCKNCEEIPMFGHLPLLKYLSLTDLTNVRSIGHSFYGGQETRVMFPKLEKLTLGNMPNLTEWAEAEVMETAQTRICREQVFPCLEVLEIEHCHKLNTSPSHFPCLKNLYISHMDSDFPLTKILSSSSLTSLEELWIGSITTLTFLPHFKGCLRKLSFKCCEKLRELPDDLHRFRSLESLTIVKCPNLQSISCQIGQKGPPSLRSLEIDNCSELSSLPSEMIQSIRCLEHLHVTSCDKLVSFSIDLAIMSRISNLSITNCSELRSLPKGIGSLSNVTSLSIGRFSKSIDFNSFQAALDGIQQSKSLQNLTLYGWEHWDSLPYQLQHLTSLKWLDLNGNVIFFSGIATADHAQIYLFTGKSKLRILNMSLIDGCEERIHLDNVFWRQKREGIDQ</sequence>
<dbReference type="SUPFAM" id="SSF52058">
    <property type="entry name" value="L domain-like"/>
    <property type="match status" value="1"/>
</dbReference>
<keyword evidence="5" id="KW-0611">Plant defense</keyword>
<evidence type="ECO:0000256" key="1">
    <source>
        <dbReference type="ARBA" id="ARBA00008894"/>
    </source>
</evidence>
<dbReference type="InterPro" id="IPR032675">
    <property type="entry name" value="LRR_dom_sf"/>
</dbReference>
<evidence type="ECO:0000256" key="4">
    <source>
        <dbReference type="ARBA" id="ARBA00022741"/>
    </source>
</evidence>
<keyword evidence="2" id="KW-0433">Leucine-rich repeat</keyword>
<evidence type="ECO:0000259" key="7">
    <source>
        <dbReference type="Pfam" id="PF00931"/>
    </source>
</evidence>
<reference evidence="11 12" key="1">
    <citation type="submission" date="2019-12" db="EMBL/GenBank/DDBJ databases">
        <authorList>
            <person name="Alioto T."/>
            <person name="Alioto T."/>
            <person name="Gomez Garrido J."/>
        </authorList>
    </citation>
    <scope>NUCLEOTIDE SEQUENCE [LARGE SCALE GENOMIC DNA]</scope>
</reference>
<feature type="domain" description="R13L1/DRL21-like LRR repeat region" evidence="10">
    <location>
        <begin position="629"/>
        <end position="767"/>
    </location>
</feature>
<dbReference type="Gramene" id="OE9A021202T1">
    <property type="protein sequence ID" value="OE9A021202C1"/>
    <property type="gene ID" value="OE9A021202"/>
</dbReference>
<keyword evidence="6" id="KW-0067">ATP-binding</keyword>
<dbReference type="Gene3D" id="3.40.50.300">
    <property type="entry name" value="P-loop containing nucleotide triphosphate hydrolases"/>
    <property type="match status" value="1"/>
</dbReference>
<dbReference type="InterPro" id="IPR036388">
    <property type="entry name" value="WH-like_DNA-bd_sf"/>
</dbReference>
<dbReference type="Gene3D" id="1.20.5.4130">
    <property type="match status" value="1"/>
</dbReference>